<dbReference type="PANTHER" id="PTHR35317">
    <property type="entry name" value="OS04G0629600 PROTEIN"/>
    <property type="match status" value="1"/>
</dbReference>
<keyword evidence="2" id="KW-1185">Reference proteome</keyword>
<dbReference type="EMBL" id="BSYR01000017">
    <property type="protein sequence ID" value="GMI80839.1"/>
    <property type="molecule type" value="Genomic_DNA"/>
</dbReference>
<dbReference type="AlphaFoldDB" id="A0A9W7LXN3"/>
<gene>
    <name evidence="1" type="ORF">HRI_001753200</name>
</gene>
<sequence length="149" mass="17018">MSITGMVSGQMSVPRLTKNNYENWSIQMKALLGSQEAWEVVENGYTEPENTTEYTGARMKALKDNRKLDKTALYIIYQSVDEAGFEKIVSATTSKDAWEALEKAYKGVNRVKQVRLQTLRGELEMMKMKETEGVSEYITRVHNVVNQLK</sequence>
<proteinExistence type="predicted"/>
<comment type="caution">
    <text evidence="1">The sequence shown here is derived from an EMBL/GenBank/DDBJ whole genome shotgun (WGS) entry which is preliminary data.</text>
</comment>
<evidence type="ECO:0000313" key="2">
    <source>
        <dbReference type="Proteomes" id="UP001165190"/>
    </source>
</evidence>
<dbReference type="OrthoDB" id="998400at2759"/>
<dbReference type="Proteomes" id="UP001165190">
    <property type="component" value="Unassembled WGS sequence"/>
</dbReference>
<dbReference type="Pfam" id="PF14223">
    <property type="entry name" value="Retrotran_gag_2"/>
    <property type="match status" value="1"/>
</dbReference>
<evidence type="ECO:0000313" key="1">
    <source>
        <dbReference type="EMBL" id="GMI80839.1"/>
    </source>
</evidence>
<reference evidence="1" key="1">
    <citation type="submission" date="2023-05" db="EMBL/GenBank/DDBJ databases">
        <title>Genome and transcriptome analyses reveal genes involved in the formation of fine ridges on petal epidermal cells in Hibiscus trionum.</title>
        <authorList>
            <person name="Koshimizu S."/>
            <person name="Masuda S."/>
            <person name="Ishii T."/>
            <person name="Shirasu K."/>
            <person name="Hoshino A."/>
            <person name="Arita M."/>
        </authorList>
    </citation>
    <scope>NUCLEOTIDE SEQUENCE</scope>
    <source>
        <strain evidence="1">Hamamatsu line</strain>
    </source>
</reference>
<organism evidence="1 2">
    <name type="scientific">Hibiscus trionum</name>
    <name type="common">Flower of an hour</name>
    <dbReference type="NCBI Taxonomy" id="183268"/>
    <lineage>
        <taxon>Eukaryota</taxon>
        <taxon>Viridiplantae</taxon>
        <taxon>Streptophyta</taxon>
        <taxon>Embryophyta</taxon>
        <taxon>Tracheophyta</taxon>
        <taxon>Spermatophyta</taxon>
        <taxon>Magnoliopsida</taxon>
        <taxon>eudicotyledons</taxon>
        <taxon>Gunneridae</taxon>
        <taxon>Pentapetalae</taxon>
        <taxon>rosids</taxon>
        <taxon>malvids</taxon>
        <taxon>Malvales</taxon>
        <taxon>Malvaceae</taxon>
        <taxon>Malvoideae</taxon>
        <taxon>Hibiscus</taxon>
    </lineage>
</organism>
<dbReference type="PANTHER" id="PTHR35317:SF28">
    <property type="entry name" value="ZINC FINGER, CCHC-TYPE, RIBONUCLEASE H-LIKE DOMAIN, GAG-PRE-INTEGRASE DOMAIN PROTEIN-RELATED"/>
    <property type="match status" value="1"/>
</dbReference>
<protein>
    <recommendedName>
        <fullName evidence="3">DUF4219 domain-containing protein</fullName>
    </recommendedName>
</protein>
<evidence type="ECO:0008006" key="3">
    <source>
        <dbReference type="Google" id="ProtNLM"/>
    </source>
</evidence>
<accession>A0A9W7LXN3</accession>
<name>A0A9W7LXN3_HIBTR</name>